<evidence type="ECO:0000313" key="1">
    <source>
        <dbReference type="Proteomes" id="UP000887563"/>
    </source>
</evidence>
<name>A0A914NKX8_MELIC</name>
<accession>A0A914NKX8</accession>
<dbReference type="Proteomes" id="UP000887563">
    <property type="component" value="Unplaced"/>
</dbReference>
<sequence length="295" mass="34368">MKIKSKKLNKNFQQLFGEIKDNQILEKINLSEEEIKKVNELFGKRIEDLTIKLEQFFKFTCKFVNFMQIKNKWKEIFNLNDTSNDNDFYNCCEKKCINTNKVTGNCVKQNGFVNITSDINIRYINSVSGGGHDKSGRVIAENKFENPQNCINYSLFYFEIKCQITEARNLSQSFAIIGLTNGNKRVRFITNKSLIKNEKDEEFTVTLSRNSADVYGCGLVYPPNNRMSEEFPYIFFTQNGKLIGKAVHLKENFDLVFKPFVTLKCFSVDTNFGQDLKAKPFSYDITRHFILNEFY</sequence>
<dbReference type="Gene3D" id="2.60.120.920">
    <property type="match status" value="1"/>
</dbReference>
<organism evidence="1 2">
    <name type="scientific">Meloidogyne incognita</name>
    <name type="common">Southern root-knot nematode worm</name>
    <name type="synonym">Oxyuris incognita</name>
    <dbReference type="NCBI Taxonomy" id="6306"/>
    <lineage>
        <taxon>Eukaryota</taxon>
        <taxon>Metazoa</taxon>
        <taxon>Ecdysozoa</taxon>
        <taxon>Nematoda</taxon>
        <taxon>Chromadorea</taxon>
        <taxon>Rhabditida</taxon>
        <taxon>Tylenchina</taxon>
        <taxon>Tylenchomorpha</taxon>
        <taxon>Tylenchoidea</taxon>
        <taxon>Meloidogynidae</taxon>
        <taxon>Meloidogyninae</taxon>
        <taxon>Meloidogyne</taxon>
        <taxon>Meloidogyne incognita group</taxon>
    </lineage>
</organism>
<keyword evidence="1" id="KW-1185">Reference proteome</keyword>
<reference evidence="2" key="1">
    <citation type="submission" date="2022-11" db="UniProtKB">
        <authorList>
            <consortium name="WormBaseParasite"/>
        </authorList>
    </citation>
    <scope>IDENTIFICATION</scope>
</reference>
<dbReference type="InterPro" id="IPR043136">
    <property type="entry name" value="B30.2/SPRY_sf"/>
</dbReference>
<protein>
    <submittedName>
        <fullName evidence="2">SPRY domain-containing protein</fullName>
    </submittedName>
</protein>
<dbReference type="WBParaSite" id="Minc3s07480g41177">
    <property type="protein sequence ID" value="Minc3s07480g41177"/>
    <property type="gene ID" value="Minc3s07480g41177"/>
</dbReference>
<evidence type="ECO:0000313" key="2">
    <source>
        <dbReference type="WBParaSite" id="Minc3s07480g41177"/>
    </source>
</evidence>
<proteinExistence type="predicted"/>
<dbReference type="AlphaFoldDB" id="A0A914NKX8"/>